<dbReference type="RefSeq" id="WP_044011666.1">
    <property type="nucleotide sequence ID" value="NZ_CCVW01000003.1"/>
</dbReference>
<evidence type="ECO:0000256" key="1">
    <source>
        <dbReference type="SAM" id="MobiDB-lite"/>
    </source>
</evidence>
<gene>
    <name evidence="3" type="ORF">BN59_02849</name>
</gene>
<evidence type="ECO:0000313" key="4">
    <source>
        <dbReference type="Proteomes" id="UP000044071"/>
    </source>
</evidence>
<organism evidence="3 4">
    <name type="scientific">Legionella massiliensis</name>
    <dbReference type="NCBI Taxonomy" id="1034943"/>
    <lineage>
        <taxon>Bacteria</taxon>
        <taxon>Pseudomonadati</taxon>
        <taxon>Pseudomonadota</taxon>
        <taxon>Gammaproteobacteria</taxon>
        <taxon>Legionellales</taxon>
        <taxon>Legionellaceae</taxon>
        <taxon>Legionella</taxon>
    </lineage>
</organism>
<reference evidence="3 4" key="1">
    <citation type="submission" date="2014-06" db="EMBL/GenBank/DDBJ databases">
        <authorList>
            <person name="Urmite Genomes Urmite Genomes"/>
        </authorList>
    </citation>
    <scope>NUCLEOTIDE SEQUENCE [LARGE SCALE GENOMIC DNA]</scope>
</reference>
<dbReference type="EMBL" id="CCSB01000003">
    <property type="protein sequence ID" value="CDZ78539.1"/>
    <property type="molecule type" value="Genomic_DNA"/>
</dbReference>
<feature type="chain" id="PRO_5009744198" evidence="2">
    <location>
        <begin position="20"/>
        <end position="69"/>
    </location>
</feature>
<name>A0A078L353_9GAMM</name>
<keyword evidence="4" id="KW-1185">Reference proteome</keyword>
<dbReference type="Proteomes" id="UP000044071">
    <property type="component" value="Unassembled WGS sequence"/>
</dbReference>
<protein>
    <submittedName>
        <fullName evidence="3">Uncharacterized protein</fullName>
    </submittedName>
</protein>
<feature type="compositionally biased region" description="Low complexity" evidence="1">
    <location>
        <begin position="56"/>
        <end position="69"/>
    </location>
</feature>
<dbReference type="AlphaFoldDB" id="A0A078L353"/>
<sequence>MKRLALLAITGFLAVVLSACGESAEKKAENGATSAVQSQENTGAAPAQPGTENSGAAAGAPNDAAKTGQ</sequence>
<evidence type="ECO:0000313" key="3">
    <source>
        <dbReference type="EMBL" id="CDZ78539.1"/>
    </source>
</evidence>
<feature type="compositionally biased region" description="Polar residues" evidence="1">
    <location>
        <begin position="31"/>
        <end position="42"/>
    </location>
</feature>
<dbReference type="PROSITE" id="PS51257">
    <property type="entry name" value="PROKAR_LIPOPROTEIN"/>
    <property type="match status" value="1"/>
</dbReference>
<evidence type="ECO:0000256" key="2">
    <source>
        <dbReference type="SAM" id="SignalP"/>
    </source>
</evidence>
<proteinExistence type="predicted"/>
<accession>A0A078L353</accession>
<feature type="signal peptide" evidence="2">
    <location>
        <begin position="1"/>
        <end position="19"/>
    </location>
</feature>
<dbReference type="eggNOG" id="ENOG5031EM2">
    <property type="taxonomic scope" value="Bacteria"/>
</dbReference>
<feature type="region of interest" description="Disordered" evidence="1">
    <location>
        <begin position="26"/>
        <end position="69"/>
    </location>
</feature>
<keyword evidence="2" id="KW-0732">Signal</keyword>